<proteinExistence type="predicted"/>
<dbReference type="Proteomes" id="UP001524435">
    <property type="component" value="Unassembled WGS sequence"/>
</dbReference>
<organism evidence="1 2">
    <name type="scientific">Massilicoli timonensis</name>
    <dbReference type="NCBI Taxonomy" id="2015901"/>
    <lineage>
        <taxon>Bacteria</taxon>
        <taxon>Bacillati</taxon>
        <taxon>Bacillota</taxon>
        <taxon>Erysipelotrichia</taxon>
        <taxon>Erysipelotrichales</taxon>
        <taxon>Erysipelotrichaceae</taxon>
        <taxon>Massilicoli</taxon>
    </lineage>
</organism>
<dbReference type="InterPro" id="IPR024216">
    <property type="entry name" value="DUF3851"/>
</dbReference>
<dbReference type="Pfam" id="PF12962">
    <property type="entry name" value="DUF3851"/>
    <property type="match status" value="1"/>
</dbReference>
<name>A0ABT1SJ81_9FIRM</name>
<accession>A0ABT1SJ81</accession>
<gene>
    <name evidence="1" type="ORF">NE663_03245</name>
</gene>
<reference evidence="1 2" key="1">
    <citation type="submission" date="2022-06" db="EMBL/GenBank/DDBJ databases">
        <title>Isolation of gut microbiota from human fecal samples.</title>
        <authorList>
            <person name="Pamer E.G."/>
            <person name="Barat B."/>
            <person name="Waligurski E."/>
            <person name="Medina S."/>
            <person name="Paddock L."/>
            <person name="Mostad J."/>
        </authorList>
    </citation>
    <scope>NUCLEOTIDE SEQUENCE [LARGE SCALE GENOMIC DNA]</scope>
    <source>
        <strain evidence="1 2">DFI.6.1</strain>
    </source>
</reference>
<protein>
    <submittedName>
        <fullName evidence="1">DUF3851 domain-containing protein</fullName>
    </submittedName>
</protein>
<keyword evidence="2" id="KW-1185">Reference proteome</keyword>
<evidence type="ECO:0000313" key="1">
    <source>
        <dbReference type="EMBL" id="MCQ5121279.1"/>
    </source>
</evidence>
<evidence type="ECO:0000313" key="2">
    <source>
        <dbReference type="Proteomes" id="UP001524435"/>
    </source>
</evidence>
<sequence>MTMKPNTELNTMMFFDDALEGERTQLLTELADAVSETRTAADQAAELNEDGEAGLLRLTEIWCAMNGVPAIVIFEGGQSELLANVVAQIYAHLLQHPSRDPVGLAVYVELRYMTASLMLGEWFE</sequence>
<comment type="caution">
    <text evidence="1">The sequence shown here is derived from an EMBL/GenBank/DDBJ whole genome shotgun (WGS) entry which is preliminary data.</text>
</comment>
<dbReference type="EMBL" id="JANGCH010000003">
    <property type="protein sequence ID" value="MCQ5121279.1"/>
    <property type="molecule type" value="Genomic_DNA"/>
</dbReference>